<dbReference type="GO" id="GO:0006508">
    <property type="term" value="P:proteolysis"/>
    <property type="evidence" value="ECO:0007669"/>
    <property type="project" value="InterPro"/>
</dbReference>
<sequence>MLRYRCNMPRIVIWLLAALFSLTTVVQAMTFSSLSAQQYNEFKQAGLDKQQLVHSDIAPLLAQHQQNPLFRFAQAGESAQGTPIWQIDIGSGPVKILAWSQMHGDESTATAALMDLLNFIAAEQNSNWRAQWLSKVTLRLLPMVNPDGALAGSRFNSMGIDINRDAKALQTPEGRVLMQVAKAFKPDFGLNLHDQNRFYAVGDSNKPATISLLAPAFNDAKDIDAARKKAMQLIGDMADLLARELPGHLAKYDDTFSWRSFGDTFAGMGISTVLIESGGYPVDDTRQVARQLNTQLLLMSIESIGSGAYQQQPLSAYQTIPFNRDGGIKDVLIDNITLKVNGHNALIDLALDLDIDGSRHARIRDIGDLSIYGSYHQFDATGLEYRAPKAYPLSKPLTLDNAGYLALLREGYSHFSGDKSLLTNHSDLPLLVNPQGLAGATPARHRAATFLLVNDKGVQIAVLNGQLLALSSGKLQ</sequence>
<comment type="caution">
    <text evidence="1">Lacks conserved residue(s) required for the propagation of feature annotation.</text>
</comment>
<name>A0A7Y5EJ05_9GAMM</name>
<dbReference type="InterPro" id="IPR000834">
    <property type="entry name" value="Peptidase_M14"/>
</dbReference>
<dbReference type="AlphaFoldDB" id="A0A7Y5EJ05"/>
<evidence type="ECO:0000259" key="2">
    <source>
        <dbReference type="PROSITE" id="PS52035"/>
    </source>
</evidence>
<dbReference type="Pfam" id="PF00246">
    <property type="entry name" value="Peptidase_M14"/>
    <property type="match status" value="1"/>
</dbReference>
<organism evidence="3 4">
    <name type="scientific">Rheinheimera lutimaris</name>
    <dbReference type="NCBI Taxonomy" id="2740584"/>
    <lineage>
        <taxon>Bacteria</taxon>
        <taxon>Pseudomonadati</taxon>
        <taxon>Pseudomonadota</taxon>
        <taxon>Gammaproteobacteria</taxon>
        <taxon>Chromatiales</taxon>
        <taxon>Chromatiaceae</taxon>
        <taxon>Rheinheimera</taxon>
    </lineage>
</organism>
<feature type="domain" description="Peptidase M14" evidence="2">
    <location>
        <begin position="38"/>
        <end position="304"/>
    </location>
</feature>
<dbReference type="SUPFAM" id="SSF53187">
    <property type="entry name" value="Zn-dependent exopeptidases"/>
    <property type="match status" value="1"/>
</dbReference>
<accession>A0A7Y5EJ05</accession>
<evidence type="ECO:0000256" key="1">
    <source>
        <dbReference type="PROSITE-ProRule" id="PRU01379"/>
    </source>
</evidence>
<comment type="similarity">
    <text evidence="1">Belongs to the peptidase M14 family.</text>
</comment>
<dbReference type="EMBL" id="JABSOD010000008">
    <property type="protein sequence ID" value="NRQ42886.1"/>
    <property type="molecule type" value="Genomic_DNA"/>
</dbReference>
<gene>
    <name evidence="3" type="ORF">HRH59_10010</name>
</gene>
<dbReference type="PROSITE" id="PS52035">
    <property type="entry name" value="PEPTIDASE_M14"/>
    <property type="match status" value="1"/>
</dbReference>
<reference evidence="3 4" key="1">
    <citation type="submission" date="2020-06" db="EMBL/GenBank/DDBJ databases">
        <title>Rheinheimera sp. nov., a marine bacterium isolated from coastal.</title>
        <authorList>
            <person name="Yu Q."/>
            <person name="Qi Y."/>
            <person name="Pu J."/>
        </authorList>
    </citation>
    <scope>NUCLEOTIDE SEQUENCE [LARGE SCALE GENOMIC DNA]</scope>
    <source>
        <strain evidence="3 4">YQF-2</strain>
    </source>
</reference>
<dbReference type="Proteomes" id="UP000523161">
    <property type="component" value="Unassembled WGS sequence"/>
</dbReference>
<evidence type="ECO:0000313" key="4">
    <source>
        <dbReference type="Proteomes" id="UP000523161"/>
    </source>
</evidence>
<dbReference type="GO" id="GO:0008270">
    <property type="term" value="F:zinc ion binding"/>
    <property type="evidence" value="ECO:0007669"/>
    <property type="project" value="InterPro"/>
</dbReference>
<evidence type="ECO:0000313" key="3">
    <source>
        <dbReference type="EMBL" id="NRQ42886.1"/>
    </source>
</evidence>
<dbReference type="Gene3D" id="3.40.630.10">
    <property type="entry name" value="Zn peptidases"/>
    <property type="match status" value="1"/>
</dbReference>
<dbReference type="GO" id="GO:0004181">
    <property type="term" value="F:metallocarboxypeptidase activity"/>
    <property type="evidence" value="ECO:0007669"/>
    <property type="project" value="InterPro"/>
</dbReference>
<proteinExistence type="inferred from homology"/>
<keyword evidence="4" id="KW-1185">Reference proteome</keyword>
<protein>
    <submittedName>
        <fullName evidence="3">Peptidase M14</fullName>
    </submittedName>
</protein>
<comment type="caution">
    <text evidence="3">The sequence shown here is derived from an EMBL/GenBank/DDBJ whole genome shotgun (WGS) entry which is preliminary data.</text>
</comment>